<sequence length="38" mass="4228">MPGDAPLRVHGKARKISFLWVRTCSMFSVPPIMGRSVV</sequence>
<reference evidence="1 2" key="1">
    <citation type="submission" date="2018-08" db="EMBL/GenBank/DDBJ databases">
        <title>Recombination of ecologically and evolutionarily significant loci maintains genetic cohesion in the Pseudomonas syringae species complex.</title>
        <authorList>
            <person name="Dillon M."/>
            <person name="Thakur S."/>
            <person name="Almeida R.N.D."/>
            <person name="Weir B.S."/>
            <person name="Guttman D.S."/>
        </authorList>
    </citation>
    <scope>NUCLEOTIDE SEQUENCE [LARGE SCALE GENOMIC DNA]</scope>
    <source>
        <strain evidence="1 2">ICMP 13786</strain>
    </source>
</reference>
<proteinExistence type="predicted"/>
<dbReference type="EMBL" id="RBTN01000234">
    <property type="protein sequence ID" value="RMT73009.1"/>
    <property type="molecule type" value="Genomic_DNA"/>
</dbReference>
<evidence type="ECO:0000313" key="1">
    <source>
        <dbReference type="EMBL" id="RMT73009.1"/>
    </source>
</evidence>
<dbReference type="Proteomes" id="UP000268636">
    <property type="component" value="Unassembled WGS sequence"/>
</dbReference>
<gene>
    <name evidence="1" type="ORF">ALP42_102830</name>
</gene>
<protein>
    <submittedName>
        <fullName evidence="1">Uncharacterized protein</fullName>
    </submittedName>
</protein>
<dbReference type="AlphaFoldDB" id="A0A3M5NTC4"/>
<evidence type="ECO:0000313" key="2">
    <source>
        <dbReference type="Proteomes" id="UP000268636"/>
    </source>
</evidence>
<name>A0A3M5NTC4_PSESS</name>
<comment type="caution">
    <text evidence="1">The sequence shown here is derived from an EMBL/GenBank/DDBJ whole genome shotgun (WGS) entry which is preliminary data.</text>
</comment>
<accession>A0A3M5NTC4</accession>
<organism evidence="1 2">
    <name type="scientific">Pseudomonas savastanoi pv. nerii</name>
    <dbReference type="NCBI Taxonomy" id="360921"/>
    <lineage>
        <taxon>Bacteria</taxon>
        <taxon>Pseudomonadati</taxon>
        <taxon>Pseudomonadota</taxon>
        <taxon>Gammaproteobacteria</taxon>
        <taxon>Pseudomonadales</taxon>
        <taxon>Pseudomonadaceae</taxon>
        <taxon>Pseudomonas</taxon>
    </lineage>
</organism>